<reference evidence="5" key="1">
    <citation type="journal article" date="2020" name="Stud. Mycol.">
        <title>101 Dothideomycetes genomes: a test case for predicting lifestyles and emergence of pathogens.</title>
        <authorList>
            <person name="Haridas S."/>
            <person name="Albert R."/>
            <person name="Binder M."/>
            <person name="Bloem J."/>
            <person name="Labutti K."/>
            <person name="Salamov A."/>
            <person name="Andreopoulos B."/>
            <person name="Baker S."/>
            <person name="Barry K."/>
            <person name="Bills G."/>
            <person name="Bluhm B."/>
            <person name="Cannon C."/>
            <person name="Castanera R."/>
            <person name="Culley D."/>
            <person name="Daum C."/>
            <person name="Ezra D."/>
            <person name="Gonzalez J."/>
            <person name="Henrissat B."/>
            <person name="Kuo A."/>
            <person name="Liang C."/>
            <person name="Lipzen A."/>
            <person name="Lutzoni F."/>
            <person name="Magnuson J."/>
            <person name="Mondo S."/>
            <person name="Nolan M."/>
            <person name="Ohm R."/>
            <person name="Pangilinan J."/>
            <person name="Park H.-J."/>
            <person name="Ramirez L."/>
            <person name="Alfaro M."/>
            <person name="Sun H."/>
            <person name="Tritt A."/>
            <person name="Yoshinaga Y."/>
            <person name="Zwiers L.-H."/>
            <person name="Turgeon B."/>
            <person name="Goodwin S."/>
            <person name="Spatafora J."/>
            <person name="Crous P."/>
            <person name="Grigoriev I."/>
        </authorList>
    </citation>
    <scope>NUCLEOTIDE SEQUENCE</scope>
    <source>
        <strain evidence="5">CBS 262.69</strain>
    </source>
</reference>
<evidence type="ECO:0000259" key="4">
    <source>
        <dbReference type="PROSITE" id="PS51186"/>
    </source>
</evidence>
<dbReference type="Pfam" id="PF13302">
    <property type="entry name" value="Acetyltransf_3"/>
    <property type="match status" value="1"/>
</dbReference>
<dbReference type="AlphaFoldDB" id="A0A6G1IA09"/>
<evidence type="ECO:0000313" key="5">
    <source>
        <dbReference type="EMBL" id="KAF2405112.1"/>
    </source>
</evidence>
<dbReference type="SUPFAM" id="SSF55729">
    <property type="entry name" value="Acyl-CoA N-acyltransferases (Nat)"/>
    <property type="match status" value="1"/>
</dbReference>
<dbReference type="InterPro" id="IPR000182">
    <property type="entry name" value="GNAT_dom"/>
</dbReference>
<name>A0A6G1IA09_9PEZI</name>
<comment type="similarity">
    <text evidence="1">Belongs to the acetyltransferase family. GNAT subfamily.</text>
</comment>
<dbReference type="InterPro" id="IPR039135">
    <property type="entry name" value="NAT9-like"/>
</dbReference>
<dbReference type="InterPro" id="IPR016181">
    <property type="entry name" value="Acyl_CoA_acyltransferase"/>
</dbReference>
<proteinExistence type="inferred from homology"/>
<dbReference type="PROSITE" id="PS51186">
    <property type="entry name" value="GNAT"/>
    <property type="match status" value="1"/>
</dbReference>
<evidence type="ECO:0000256" key="2">
    <source>
        <dbReference type="ARBA" id="ARBA00022679"/>
    </source>
</evidence>
<gene>
    <name evidence="5" type="ORF">EJ06DRAFT_12454</name>
</gene>
<dbReference type="Gene3D" id="3.40.630.30">
    <property type="match status" value="1"/>
</dbReference>
<keyword evidence="6" id="KW-1185">Reference proteome</keyword>
<organism evidence="5 6">
    <name type="scientific">Trichodelitschia bisporula</name>
    <dbReference type="NCBI Taxonomy" id="703511"/>
    <lineage>
        <taxon>Eukaryota</taxon>
        <taxon>Fungi</taxon>
        <taxon>Dikarya</taxon>
        <taxon>Ascomycota</taxon>
        <taxon>Pezizomycotina</taxon>
        <taxon>Dothideomycetes</taxon>
        <taxon>Dothideomycetes incertae sedis</taxon>
        <taxon>Phaeotrichales</taxon>
        <taxon>Phaeotrichaceae</taxon>
        <taxon>Trichodelitschia</taxon>
    </lineage>
</organism>
<keyword evidence="3" id="KW-0012">Acyltransferase</keyword>
<evidence type="ECO:0000256" key="3">
    <source>
        <dbReference type="ARBA" id="ARBA00023315"/>
    </source>
</evidence>
<protein>
    <recommendedName>
        <fullName evidence="4">N-acetyltransferase domain-containing protein</fullName>
    </recommendedName>
</protein>
<dbReference type="GO" id="GO:0008080">
    <property type="term" value="F:N-acetyltransferase activity"/>
    <property type="evidence" value="ECO:0007669"/>
    <property type="project" value="InterPro"/>
</dbReference>
<evidence type="ECO:0000313" key="6">
    <source>
        <dbReference type="Proteomes" id="UP000799640"/>
    </source>
</evidence>
<dbReference type="OrthoDB" id="5043642at2759"/>
<dbReference type="Proteomes" id="UP000799640">
    <property type="component" value="Unassembled WGS sequence"/>
</dbReference>
<dbReference type="EMBL" id="ML996687">
    <property type="protein sequence ID" value="KAF2405112.1"/>
    <property type="molecule type" value="Genomic_DNA"/>
</dbReference>
<dbReference type="PANTHER" id="PTHR13256:SF16">
    <property type="entry name" value="ALPHA_BETA-TUBULIN-N-ACETYLTRANSFERASE 9"/>
    <property type="match status" value="1"/>
</dbReference>
<keyword evidence="2" id="KW-0808">Transferase</keyword>
<evidence type="ECO:0000256" key="1">
    <source>
        <dbReference type="ARBA" id="ARBA00009342"/>
    </source>
</evidence>
<sequence length="244" mass="27157">MKANANTAVLTPAITLVPYSPHHVPTYHTWMADPALQAATASEPLTLDQEHAMQHSWRLDRDKLTFILCLPLAGPEAADIDLLPSQADVPDRMVGDVNLFLESLDPEDVCPELAAANRCKAGTTPVPIAGELEIMIASPAQRRRGLGRAALLAFLWYVRTHLVLLLEEYEPSGGAWLVYLRVRIGAENTGSIALFEGLGFERVPGGPNYFGEEELRLDTGKGWWERVVERVGWEKPREVRYDEY</sequence>
<accession>A0A6G1IA09</accession>
<feature type="domain" description="N-acetyltransferase" evidence="4">
    <location>
        <begin position="67"/>
        <end position="218"/>
    </location>
</feature>
<dbReference type="PANTHER" id="PTHR13256">
    <property type="entry name" value="N-ACETYLTRANSFERASE 9"/>
    <property type="match status" value="1"/>
</dbReference>